<evidence type="ECO:0000313" key="3">
    <source>
        <dbReference type="Proteomes" id="UP001266305"/>
    </source>
</evidence>
<evidence type="ECO:0000256" key="1">
    <source>
        <dbReference type="SAM" id="MobiDB-lite"/>
    </source>
</evidence>
<name>A0ABQ9TVZ1_SAGOE</name>
<dbReference type="Gene3D" id="1.10.405.10">
    <property type="entry name" value="Guanine Nucleotide Dissociation Inhibitor, domain 1"/>
    <property type="match status" value="1"/>
</dbReference>
<evidence type="ECO:0000313" key="2">
    <source>
        <dbReference type="EMBL" id="KAK2088954.1"/>
    </source>
</evidence>
<dbReference type="EMBL" id="JASSZA010000019">
    <property type="protein sequence ID" value="KAK2088954.1"/>
    <property type="molecule type" value="Genomic_DNA"/>
</dbReference>
<protein>
    <submittedName>
        <fullName evidence="2">Uncharacterized protein</fullName>
    </submittedName>
</protein>
<organism evidence="2 3">
    <name type="scientific">Saguinus oedipus</name>
    <name type="common">Cotton-top tamarin</name>
    <name type="synonym">Oedipomidas oedipus</name>
    <dbReference type="NCBI Taxonomy" id="9490"/>
    <lineage>
        <taxon>Eukaryota</taxon>
        <taxon>Metazoa</taxon>
        <taxon>Chordata</taxon>
        <taxon>Craniata</taxon>
        <taxon>Vertebrata</taxon>
        <taxon>Euteleostomi</taxon>
        <taxon>Mammalia</taxon>
        <taxon>Eutheria</taxon>
        <taxon>Euarchontoglires</taxon>
        <taxon>Primates</taxon>
        <taxon>Haplorrhini</taxon>
        <taxon>Platyrrhini</taxon>
        <taxon>Cebidae</taxon>
        <taxon>Callitrichinae</taxon>
        <taxon>Saguinus</taxon>
    </lineage>
</organism>
<reference evidence="2 3" key="1">
    <citation type="submission" date="2023-05" db="EMBL/GenBank/DDBJ databases">
        <title>B98-5 Cell Line De Novo Hybrid Assembly: An Optical Mapping Approach.</title>
        <authorList>
            <person name="Kananen K."/>
            <person name="Auerbach J.A."/>
            <person name="Kautto E."/>
            <person name="Blachly J.S."/>
        </authorList>
    </citation>
    <scope>NUCLEOTIDE SEQUENCE [LARGE SCALE GENOMIC DNA]</scope>
    <source>
        <strain evidence="2">B95-8</strain>
        <tissue evidence="2">Cell line</tissue>
    </source>
</reference>
<gene>
    <name evidence="2" type="ORF">P7K49_034861</name>
</gene>
<dbReference type="Proteomes" id="UP001266305">
    <property type="component" value="Unassembled WGS sequence"/>
</dbReference>
<accession>A0ABQ9TVZ1</accession>
<feature type="compositionally biased region" description="Polar residues" evidence="1">
    <location>
        <begin position="16"/>
        <end position="25"/>
    </location>
</feature>
<comment type="caution">
    <text evidence="2">The sequence shown here is derived from an EMBL/GenBank/DDBJ whole genome shotgun (WGS) entry which is preliminary data.</text>
</comment>
<sequence length="127" mass="13900">MLHRTRAAIKDIDWTGTESHSQAGHGQNHKEKPGVGSRPSLHPGCPGSSAPCLPLPQQALKDLKALGCRKALKKFERHTLLEYLLGEGNLSRPAVQLLGDVMSEDGFFYLSFAEALRAHSCLSDRLQ</sequence>
<keyword evidence="3" id="KW-1185">Reference proteome</keyword>
<proteinExistence type="predicted"/>
<feature type="region of interest" description="Disordered" evidence="1">
    <location>
        <begin position="11"/>
        <end position="49"/>
    </location>
</feature>